<evidence type="ECO:0000313" key="6">
    <source>
        <dbReference type="EMBL" id="SHH26174.1"/>
    </source>
</evidence>
<name>A0A1M5RIU9_9RHOB</name>
<keyword evidence="3" id="KW-0862">Zinc</keyword>
<evidence type="ECO:0000256" key="1">
    <source>
        <dbReference type="ARBA" id="ARBA00005495"/>
    </source>
</evidence>
<organism evidence="6 7">
    <name type="scientific">Marivita hallyeonensis</name>
    <dbReference type="NCBI Taxonomy" id="996342"/>
    <lineage>
        <taxon>Bacteria</taxon>
        <taxon>Pseudomonadati</taxon>
        <taxon>Pseudomonadota</taxon>
        <taxon>Alphaproteobacteria</taxon>
        <taxon>Rhodobacterales</taxon>
        <taxon>Roseobacteraceae</taxon>
        <taxon>Marivita</taxon>
    </lineage>
</organism>
<dbReference type="InterPro" id="IPR006913">
    <property type="entry name" value="CENP-V/GFA"/>
</dbReference>
<dbReference type="SUPFAM" id="SSF51316">
    <property type="entry name" value="Mss4-like"/>
    <property type="match status" value="1"/>
</dbReference>
<dbReference type="Gene3D" id="3.90.1590.10">
    <property type="entry name" value="glutathione-dependent formaldehyde- activating enzyme (gfa)"/>
    <property type="match status" value="1"/>
</dbReference>
<dbReference type="PANTHER" id="PTHR33337">
    <property type="entry name" value="GFA DOMAIN-CONTAINING PROTEIN"/>
    <property type="match status" value="1"/>
</dbReference>
<dbReference type="PROSITE" id="PS51891">
    <property type="entry name" value="CENP_V_GFA"/>
    <property type="match status" value="1"/>
</dbReference>
<feature type="domain" description="CENP-V/GFA" evidence="5">
    <location>
        <begin position="3"/>
        <end position="101"/>
    </location>
</feature>
<dbReference type="GO" id="GO:0046872">
    <property type="term" value="F:metal ion binding"/>
    <property type="evidence" value="ECO:0007669"/>
    <property type="project" value="UniProtKB-KW"/>
</dbReference>
<keyword evidence="4" id="KW-0456">Lyase</keyword>
<dbReference type="Proteomes" id="UP000184221">
    <property type="component" value="Unassembled WGS sequence"/>
</dbReference>
<accession>A0A1M5RIU9</accession>
<evidence type="ECO:0000256" key="4">
    <source>
        <dbReference type="ARBA" id="ARBA00023239"/>
    </source>
</evidence>
<evidence type="ECO:0000259" key="5">
    <source>
        <dbReference type="PROSITE" id="PS51891"/>
    </source>
</evidence>
<dbReference type="GO" id="GO:0016846">
    <property type="term" value="F:carbon-sulfur lyase activity"/>
    <property type="evidence" value="ECO:0007669"/>
    <property type="project" value="InterPro"/>
</dbReference>
<comment type="similarity">
    <text evidence="1">Belongs to the Gfa family.</text>
</comment>
<evidence type="ECO:0000256" key="2">
    <source>
        <dbReference type="ARBA" id="ARBA00022723"/>
    </source>
</evidence>
<keyword evidence="2" id="KW-0479">Metal-binding</keyword>
<dbReference type="STRING" id="996342.SAMN05443551_1778"/>
<gene>
    <name evidence="6" type="ORF">SAMN05443551_1778</name>
</gene>
<dbReference type="Pfam" id="PF04828">
    <property type="entry name" value="GFA"/>
    <property type="match status" value="1"/>
</dbReference>
<dbReference type="AlphaFoldDB" id="A0A1M5RIU9"/>
<proteinExistence type="inferred from homology"/>
<dbReference type="EMBL" id="FQXC01000002">
    <property type="protein sequence ID" value="SHH26174.1"/>
    <property type="molecule type" value="Genomic_DNA"/>
</dbReference>
<reference evidence="6 7" key="1">
    <citation type="submission" date="2016-11" db="EMBL/GenBank/DDBJ databases">
        <authorList>
            <person name="Jaros S."/>
            <person name="Januszkiewicz K."/>
            <person name="Wedrychowicz H."/>
        </authorList>
    </citation>
    <scope>NUCLEOTIDE SEQUENCE [LARGE SCALE GENOMIC DNA]</scope>
    <source>
        <strain evidence="6 7">DSM 29431</strain>
    </source>
</reference>
<sequence length="138" mass="15128">MALNGSCLCGACTFTAEMGPLGAGICHCGMCRKWSGGMYMSVDCGESVKFAERATLGSYKGSEWGERIFCTTCGSSLLWQTQDGKNQHVSIQCFEDPSQFDLKIELFIDRKPSNYALAGTRKTMTEAEVYAMFAPKEN</sequence>
<protein>
    <submittedName>
        <fullName evidence="6">Uncharacterized conserved protein</fullName>
    </submittedName>
</protein>
<evidence type="ECO:0000256" key="3">
    <source>
        <dbReference type="ARBA" id="ARBA00022833"/>
    </source>
</evidence>
<keyword evidence="7" id="KW-1185">Reference proteome</keyword>
<evidence type="ECO:0000313" key="7">
    <source>
        <dbReference type="Proteomes" id="UP000184221"/>
    </source>
</evidence>
<dbReference type="InterPro" id="IPR011057">
    <property type="entry name" value="Mss4-like_sf"/>
</dbReference>
<dbReference type="PANTHER" id="PTHR33337:SF40">
    <property type="entry name" value="CENP-V_GFA DOMAIN-CONTAINING PROTEIN-RELATED"/>
    <property type="match status" value="1"/>
</dbReference>